<dbReference type="GO" id="GO:0015977">
    <property type="term" value="P:carbon fixation"/>
    <property type="evidence" value="ECO:0007669"/>
    <property type="project" value="InterPro"/>
</dbReference>
<dbReference type="SUPFAM" id="SSF51621">
    <property type="entry name" value="Phosphoenolpyruvate/pyruvate domain"/>
    <property type="match status" value="1"/>
</dbReference>
<dbReference type="GO" id="GO:0008964">
    <property type="term" value="F:phosphoenolpyruvate carboxylase activity"/>
    <property type="evidence" value="ECO:0007669"/>
    <property type="project" value="InterPro"/>
</dbReference>
<proteinExistence type="predicted"/>
<dbReference type="AlphaFoldDB" id="A0A835HI44"/>
<evidence type="ECO:0000313" key="1">
    <source>
        <dbReference type="EMBL" id="KAF9598727.1"/>
    </source>
</evidence>
<dbReference type="PANTHER" id="PTHR30523:SF6">
    <property type="entry name" value="PHOSPHOENOLPYRUVATE CARBOXYLASE"/>
    <property type="match status" value="1"/>
</dbReference>
<comment type="caution">
    <text evidence="1">The sequence shown here is derived from an EMBL/GenBank/DDBJ whole genome shotgun (WGS) entry which is preliminary data.</text>
</comment>
<organism evidence="1 2">
    <name type="scientific">Coptis chinensis</name>
    <dbReference type="NCBI Taxonomy" id="261450"/>
    <lineage>
        <taxon>Eukaryota</taxon>
        <taxon>Viridiplantae</taxon>
        <taxon>Streptophyta</taxon>
        <taxon>Embryophyta</taxon>
        <taxon>Tracheophyta</taxon>
        <taxon>Spermatophyta</taxon>
        <taxon>Magnoliopsida</taxon>
        <taxon>Ranunculales</taxon>
        <taxon>Ranunculaceae</taxon>
        <taxon>Coptidoideae</taxon>
        <taxon>Coptis</taxon>
    </lineage>
</organism>
<dbReference type="Pfam" id="PF00311">
    <property type="entry name" value="PEPcase"/>
    <property type="match status" value="1"/>
</dbReference>
<gene>
    <name evidence="1" type="ORF">IFM89_031395</name>
</gene>
<evidence type="ECO:0000313" key="2">
    <source>
        <dbReference type="Proteomes" id="UP000631114"/>
    </source>
</evidence>
<dbReference type="PANTHER" id="PTHR30523">
    <property type="entry name" value="PHOSPHOENOLPYRUVATE CARBOXYLASE"/>
    <property type="match status" value="1"/>
</dbReference>
<dbReference type="GO" id="GO:0005829">
    <property type="term" value="C:cytosol"/>
    <property type="evidence" value="ECO:0007669"/>
    <property type="project" value="TreeGrafter"/>
</dbReference>
<accession>A0A835HI44</accession>
<dbReference type="GO" id="GO:0006099">
    <property type="term" value="P:tricarboxylic acid cycle"/>
    <property type="evidence" value="ECO:0007669"/>
    <property type="project" value="InterPro"/>
</dbReference>
<protein>
    <submittedName>
        <fullName evidence="1">Uncharacterized protein</fullName>
    </submittedName>
</protein>
<dbReference type="InterPro" id="IPR015813">
    <property type="entry name" value="Pyrv/PenolPyrv_kinase-like_dom"/>
</dbReference>
<dbReference type="InterPro" id="IPR021135">
    <property type="entry name" value="PEP_COase"/>
</dbReference>
<name>A0A835HI44_9MAGN</name>
<dbReference type="EMBL" id="JADFTS010000007">
    <property type="protein sequence ID" value="KAF9598727.1"/>
    <property type="molecule type" value="Genomic_DNA"/>
</dbReference>
<dbReference type="Proteomes" id="UP000631114">
    <property type="component" value="Unassembled WGS sequence"/>
</dbReference>
<dbReference type="OrthoDB" id="1752356at2759"/>
<reference evidence="1 2" key="1">
    <citation type="submission" date="2020-10" db="EMBL/GenBank/DDBJ databases">
        <title>The Coptis chinensis genome and diversification of protoberbering-type alkaloids.</title>
        <authorList>
            <person name="Wang B."/>
            <person name="Shu S."/>
            <person name="Song C."/>
            <person name="Liu Y."/>
        </authorList>
    </citation>
    <scope>NUCLEOTIDE SEQUENCE [LARGE SCALE GENOMIC DNA]</scope>
    <source>
        <strain evidence="1">HL-2020</strain>
        <tissue evidence="1">Leaf</tissue>
    </source>
</reference>
<sequence>MGGYGYKESLLQFVEGLGPTANKVAQQKIQECIIPPPNTDFQATHHKLLRQGLTELSASSAREDHISGSTSLPFLATRTSSTSQGLSSSIQASSYGVVLAQQASSSIQERETNQLYPGTLTPLVAYRLRVVPLFETVEDLRGAGSVIRKLPYETSELHRVIVGRVMVGYSDSEKMLTASSWRGNRTKPKRTLWLPRNEYGIKVTLFHGREEVLGVVVDPRILPFSPNHGSQNGSRSIMQFA</sequence>
<keyword evidence="2" id="KW-1185">Reference proteome</keyword>